<comment type="caution">
    <text evidence="2">The sequence shown here is derived from an EMBL/GenBank/DDBJ whole genome shotgun (WGS) entry which is preliminary data.</text>
</comment>
<keyword evidence="1" id="KW-0812">Transmembrane</keyword>
<feature type="transmembrane region" description="Helical" evidence="1">
    <location>
        <begin position="50"/>
        <end position="69"/>
    </location>
</feature>
<gene>
    <name evidence="2" type="ORF">F7731_17340</name>
</gene>
<protein>
    <submittedName>
        <fullName evidence="2">Uncharacterized protein</fullName>
    </submittedName>
</protein>
<dbReference type="OrthoDB" id="2364989at2"/>
<organism evidence="2 3">
    <name type="scientific">Cytobacillus depressus</name>
    <dbReference type="NCBI Taxonomy" id="1602942"/>
    <lineage>
        <taxon>Bacteria</taxon>
        <taxon>Bacillati</taxon>
        <taxon>Bacillota</taxon>
        <taxon>Bacilli</taxon>
        <taxon>Bacillales</taxon>
        <taxon>Bacillaceae</taxon>
        <taxon>Cytobacillus</taxon>
    </lineage>
</organism>
<proteinExistence type="predicted"/>
<dbReference type="RefSeq" id="WP_151536056.1">
    <property type="nucleotide sequence ID" value="NZ_WBOS01000009.1"/>
</dbReference>
<keyword evidence="1" id="KW-0472">Membrane</keyword>
<keyword evidence="1" id="KW-1133">Transmembrane helix</keyword>
<evidence type="ECO:0000313" key="2">
    <source>
        <dbReference type="EMBL" id="KAB2332325.1"/>
    </source>
</evidence>
<dbReference type="AlphaFoldDB" id="A0A6L3V826"/>
<feature type="transmembrane region" description="Helical" evidence="1">
    <location>
        <begin position="78"/>
        <end position="96"/>
    </location>
</feature>
<dbReference type="Proteomes" id="UP000481030">
    <property type="component" value="Unassembled WGS sequence"/>
</dbReference>
<evidence type="ECO:0000256" key="1">
    <source>
        <dbReference type="SAM" id="Phobius"/>
    </source>
</evidence>
<evidence type="ECO:0000313" key="3">
    <source>
        <dbReference type="Proteomes" id="UP000481030"/>
    </source>
</evidence>
<name>A0A6L3V826_9BACI</name>
<reference evidence="2 3" key="1">
    <citation type="journal article" date="2016" name="Antonie Van Leeuwenhoek">
        <title>Bacillus depressus sp. nov., isolated from soil of a sunflower field.</title>
        <authorList>
            <person name="Wei X."/>
            <person name="Xin D."/>
            <person name="Xin Y."/>
            <person name="Zhang H."/>
            <person name="Wang T."/>
            <person name="Zhang J."/>
        </authorList>
    </citation>
    <scope>NUCLEOTIDE SEQUENCE [LARGE SCALE GENOMIC DNA]</scope>
    <source>
        <strain evidence="2 3">BZ1</strain>
    </source>
</reference>
<feature type="transmembrane region" description="Helical" evidence="1">
    <location>
        <begin position="26"/>
        <end position="44"/>
    </location>
</feature>
<dbReference type="EMBL" id="WBOS01000009">
    <property type="protein sequence ID" value="KAB2332325.1"/>
    <property type="molecule type" value="Genomic_DNA"/>
</dbReference>
<keyword evidence="3" id="KW-1185">Reference proteome</keyword>
<accession>A0A6L3V826</accession>
<sequence>MDDIDKEQSDKREKSSSPLSKLIKRIWYVSLAVGAAATMLQAKFPFKEMFWIISISSLILAFSCAVMLFKKDFALVERILYSIATIVLLFMTPHWLDIPSYLTNDSRVVEGVPTEFEYRSPYKAGSYLHVKVQNEELNLPTSVPESHSDRWFVIHYLPNSKFIMDYKILTKQETQEKLKKQ</sequence>